<protein>
    <recommendedName>
        <fullName evidence="10">Polysaccharide biosynthesis protein</fullName>
    </recommendedName>
</protein>
<dbReference type="CDD" id="cd13128">
    <property type="entry name" value="MATE_Wzx_like"/>
    <property type="match status" value="1"/>
</dbReference>
<evidence type="ECO:0008006" key="10">
    <source>
        <dbReference type="Google" id="ProtNLM"/>
    </source>
</evidence>
<keyword evidence="3 7" id="KW-0812">Transmembrane</keyword>
<evidence type="ECO:0000313" key="9">
    <source>
        <dbReference type="Proteomes" id="UP000294200"/>
    </source>
</evidence>
<keyword evidence="4 7" id="KW-1133">Transmembrane helix</keyword>
<keyword evidence="9" id="KW-1185">Reference proteome</keyword>
<evidence type="ECO:0000256" key="5">
    <source>
        <dbReference type="ARBA" id="ARBA00023136"/>
    </source>
</evidence>
<comment type="subcellular location">
    <subcellularLocation>
        <location evidence="1">Cell membrane</location>
        <topology evidence="1">Multi-pass membrane protein</topology>
    </subcellularLocation>
</comment>
<dbReference type="PANTHER" id="PTHR30250:SF26">
    <property type="entry name" value="PSMA PROTEIN"/>
    <property type="match status" value="1"/>
</dbReference>
<evidence type="ECO:0000256" key="7">
    <source>
        <dbReference type="SAM" id="Phobius"/>
    </source>
</evidence>
<gene>
    <name evidence="8" type="ORF">BZM27_31990</name>
</gene>
<evidence type="ECO:0000256" key="4">
    <source>
        <dbReference type="ARBA" id="ARBA00022989"/>
    </source>
</evidence>
<evidence type="ECO:0000256" key="1">
    <source>
        <dbReference type="ARBA" id="ARBA00004651"/>
    </source>
</evidence>
<dbReference type="InterPro" id="IPR050833">
    <property type="entry name" value="Poly_Biosynth_Transport"/>
</dbReference>
<dbReference type="AlphaFoldDB" id="A0A4R0X6Q9"/>
<accession>A0A4R0X6Q9</accession>
<reference evidence="8 9" key="1">
    <citation type="submission" date="2017-02" db="EMBL/GenBank/DDBJ databases">
        <title>Paraburkholderia sophoroidis sp. nov. and Paraburkholderia steynii sp. nov. rhizobial symbionts of the fynbos legume Hypocalyptus sophoroides.</title>
        <authorList>
            <person name="Steenkamp E.T."/>
            <person name="Beukes C.W."/>
            <person name="Van Zyl E."/>
            <person name="Avontuur J."/>
            <person name="Chan W.Y."/>
            <person name="Hassen A."/>
            <person name="Palmer M."/>
            <person name="Mthombeni L."/>
            <person name="Phalane F."/>
            <person name="Sereme K."/>
            <person name="Venter S.N."/>
        </authorList>
    </citation>
    <scope>NUCLEOTIDE SEQUENCE [LARGE SCALE GENOMIC DNA]</scope>
    <source>
        <strain evidence="8 9">HC1.1ba</strain>
    </source>
</reference>
<dbReference type="Proteomes" id="UP000294200">
    <property type="component" value="Unassembled WGS sequence"/>
</dbReference>
<dbReference type="PANTHER" id="PTHR30250">
    <property type="entry name" value="PST FAMILY PREDICTED COLANIC ACID TRANSPORTER"/>
    <property type="match status" value="1"/>
</dbReference>
<evidence type="ECO:0000256" key="2">
    <source>
        <dbReference type="ARBA" id="ARBA00022475"/>
    </source>
</evidence>
<keyword evidence="5 7" id="KW-0472">Membrane</keyword>
<feature type="transmembrane region" description="Helical" evidence="7">
    <location>
        <begin position="341"/>
        <end position="359"/>
    </location>
</feature>
<evidence type="ECO:0000256" key="3">
    <source>
        <dbReference type="ARBA" id="ARBA00022692"/>
    </source>
</evidence>
<organism evidence="8 9">
    <name type="scientific">Paraburkholderia steynii</name>
    <dbReference type="NCBI Taxonomy" id="1245441"/>
    <lineage>
        <taxon>Bacteria</taxon>
        <taxon>Pseudomonadati</taxon>
        <taxon>Pseudomonadota</taxon>
        <taxon>Betaproteobacteria</taxon>
        <taxon>Burkholderiales</taxon>
        <taxon>Burkholderiaceae</taxon>
        <taxon>Paraburkholderia</taxon>
    </lineage>
</organism>
<name>A0A4R0X6Q9_9BURK</name>
<dbReference type="EMBL" id="MWML01000153">
    <property type="protein sequence ID" value="TCG05674.1"/>
    <property type="molecule type" value="Genomic_DNA"/>
</dbReference>
<feature type="region of interest" description="Disordered" evidence="6">
    <location>
        <begin position="516"/>
        <end position="537"/>
    </location>
</feature>
<feature type="transmembrane region" description="Helical" evidence="7">
    <location>
        <begin position="379"/>
        <end position="399"/>
    </location>
</feature>
<comment type="caution">
    <text evidence="8">The sequence shown here is derived from an EMBL/GenBank/DDBJ whole genome shotgun (WGS) entry which is preliminary data.</text>
</comment>
<evidence type="ECO:0000256" key="6">
    <source>
        <dbReference type="SAM" id="MobiDB-lite"/>
    </source>
</evidence>
<feature type="transmembrane region" description="Helical" evidence="7">
    <location>
        <begin position="304"/>
        <end position="329"/>
    </location>
</feature>
<dbReference type="GO" id="GO:0005886">
    <property type="term" value="C:plasma membrane"/>
    <property type="evidence" value="ECO:0007669"/>
    <property type="project" value="UniProtKB-SubCell"/>
</dbReference>
<feature type="transmembrane region" description="Helical" evidence="7">
    <location>
        <begin position="12"/>
        <end position="33"/>
    </location>
</feature>
<feature type="transmembrane region" description="Helical" evidence="7">
    <location>
        <begin position="126"/>
        <end position="147"/>
    </location>
</feature>
<proteinExistence type="predicted"/>
<feature type="transmembrane region" description="Helical" evidence="7">
    <location>
        <begin position="39"/>
        <end position="61"/>
    </location>
</feature>
<dbReference type="Pfam" id="PF13440">
    <property type="entry name" value="Polysacc_synt_3"/>
    <property type="match status" value="1"/>
</dbReference>
<evidence type="ECO:0000313" key="8">
    <source>
        <dbReference type="EMBL" id="TCG05674.1"/>
    </source>
</evidence>
<keyword evidence="2" id="KW-1003">Cell membrane</keyword>
<sequence length="537" mass="57780">MTEKPSLKRSATLNFVGGILPMFVALVTTPIYLHHIGAGRYGVLAIVWMVQGYFGFLDLGLSSATSNRIAQLDDAPHREREAVLWTAMLLNAALGLVGGIALYALMHVLLAYFDMGEALRVELLPALPYVACLVPLSNLIFVFNGALVGRERFGTLNAVTLPVTLMYQLVPLGAALVFAESALSGVRHASGRGSGAGGDRDRGLVRLSVAPRRRPAPRPGRPTVFLRAWISVTSLAQPLLETADRLMIGHALGPQAVTYYQVPFNLAARVRLFPNAIVRTLFPRLSSLDAAGAAALSSGAIRGLAAALTPMTVFGIFLMHPFLTLWVGQEFASRATSVGEAILVGIWINSLASIAACHLQATGKPGIVARFQAYEMLPFFALLWWMLHYFGVLGAALAWSARCLLDGVLLLPCRAPGCAAGTQAGPACADHRGSVCRHTCFRTAHMAIHRGVARDDRRLARVERAHRTTGMGTCARHRRVDAQLHTTLGAKPMITRMATRNTPYLCSNGVAANRHLNDSQTGNAGLRQDLASDSFHD</sequence>
<feature type="transmembrane region" description="Helical" evidence="7">
    <location>
        <begin position="82"/>
        <end position="106"/>
    </location>
</feature>